<evidence type="ECO:0000313" key="4">
    <source>
        <dbReference type="EMBL" id="NKQ23019.1"/>
    </source>
</evidence>
<evidence type="ECO:0008006" key="6">
    <source>
        <dbReference type="Google" id="ProtNLM"/>
    </source>
</evidence>
<protein>
    <recommendedName>
        <fullName evidence="6">Alpha-amlyase</fullName>
    </recommendedName>
</protein>
<sequence>MFTRTHRWTRGTRAVATAASTAALCGLPLLCAPPVSAAPPLTAPPAPSCVAVYESWRYVTASNDCGTAHQVQVVYQDGAAGLCYALAPRTQSTVGEGYFGRHGHVDHLALCEPYEVRTGP</sequence>
<keyword evidence="5" id="KW-1185">Reference proteome</keyword>
<proteinExistence type="predicted"/>
<dbReference type="EMBL" id="JAAXMD010000003">
    <property type="protein sequence ID" value="NKQ23019.1"/>
    <property type="molecule type" value="Genomic_DNA"/>
</dbReference>
<evidence type="ECO:0000256" key="1">
    <source>
        <dbReference type="ARBA" id="ARBA00022579"/>
    </source>
</evidence>
<evidence type="ECO:0000256" key="3">
    <source>
        <dbReference type="SAM" id="SignalP"/>
    </source>
</evidence>
<name>A0ABX1IBG5_STRGB</name>
<keyword evidence="3" id="KW-0732">Signal</keyword>
<evidence type="ECO:0000313" key="5">
    <source>
        <dbReference type="Proteomes" id="UP000744032"/>
    </source>
</evidence>
<dbReference type="SUPFAM" id="SSF49498">
    <property type="entry name" value="alpha-Amylase inhibitor tendamistat"/>
    <property type="match status" value="1"/>
</dbReference>
<feature type="chain" id="PRO_5047544195" description="Alpha-amlyase" evidence="3">
    <location>
        <begin position="38"/>
        <end position="120"/>
    </location>
</feature>
<reference evidence="4 5" key="1">
    <citation type="submission" date="2020-04" db="EMBL/GenBank/DDBJ databases">
        <title>Genome sequence of Streptomyces galbus strain I339.</title>
        <authorList>
            <person name="Silva E.A.N."/>
            <person name="Merces M."/>
            <person name="Castelo Branco A.P.O.T."/>
            <person name="Vasconcelos P.C."/>
            <person name="Costa N.P."/>
            <person name="Marinho G.C.S."/>
            <person name="Oliveira C.J.B."/>
            <person name="Araujo D."/>
            <person name="Rodrigues Junior V.S."/>
            <person name="Almeida R."/>
            <person name="Silva Filho U.R."/>
            <person name="Andrade A.S.A."/>
            <person name="Cibulski S.P."/>
        </authorList>
    </citation>
    <scope>NUCLEOTIDE SEQUENCE [LARGE SCALE GENOMIC DNA]</scope>
    <source>
        <strain evidence="4 5">I339</strain>
    </source>
</reference>
<dbReference type="InterPro" id="IPR036379">
    <property type="entry name" value="A-amylase_inhib_sf"/>
</dbReference>
<dbReference type="SMART" id="SM00783">
    <property type="entry name" value="A_amylase_inhib"/>
    <property type="match status" value="1"/>
</dbReference>
<comment type="caution">
    <text evidence="4">The sequence shown here is derived from an EMBL/GenBank/DDBJ whole genome shotgun (WGS) entry which is preliminary data.</text>
</comment>
<dbReference type="RefSeq" id="WP_168371882.1">
    <property type="nucleotide sequence ID" value="NZ_JAAXMD010000003.1"/>
</dbReference>
<keyword evidence="1" id="KW-0022">Alpha-amylase inhibitor</keyword>
<dbReference type="Pfam" id="PF01356">
    <property type="entry name" value="A_amylase_inhib"/>
    <property type="match status" value="1"/>
</dbReference>
<accession>A0ABX1IBG5</accession>
<feature type="signal peptide" evidence="3">
    <location>
        <begin position="1"/>
        <end position="37"/>
    </location>
</feature>
<dbReference type="Gene3D" id="2.60.40.20">
    <property type="entry name" value="Alpha-amylase inhibitor"/>
    <property type="match status" value="1"/>
</dbReference>
<dbReference type="InterPro" id="IPR000833">
    <property type="entry name" value="A-amylase_inhib"/>
</dbReference>
<keyword evidence="2" id="KW-1015">Disulfide bond</keyword>
<evidence type="ECO:0000256" key="2">
    <source>
        <dbReference type="ARBA" id="ARBA00023157"/>
    </source>
</evidence>
<organism evidence="4 5">
    <name type="scientific">Streptomyces galbus</name>
    <dbReference type="NCBI Taxonomy" id="33898"/>
    <lineage>
        <taxon>Bacteria</taxon>
        <taxon>Bacillati</taxon>
        <taxon>Actinomycetota</taxon>
        <taxon>Actinomycetes</taxon>
        <taxon>Kitasatosporales</taxon>
        <taxon>Streptomycetaceae</taxon>
        <taxon>Streptomyces</taxon>
    </lineage>
</organism>
<gene>
    <name evidence="4" type="ORF">HF200_00675</name>
</gene>
<dbReference type="Proteomes" id="UP000744032">
    <property type="component" value="Unassembled WGS sequence"/>
</dbReference>